<name>A0ABW2Z572_9FLAO</name>
<dbReference type="SUPFAM" id="SSF48256">
    <property type="entry name" value="Citrate synthase"/>
    <property type="match status" value="1"/>
</dbReference>
<dbReference type="NCBIfam" id="TIGR01798">
    <property type="entry name" value="cit_synth_I"/>
    <property type="match status" value="1"/>
</dbReference>
<dbReference type="InterPro" id="IPR010953">
    <property type="entry name" value="Citrate_synthase_typ-I"/>
</dbReference>
<dbReference type="InterPro" id="IPR019810">
    <property type="entry name" value="Citrate_synthase_AS"/>
</dbReference>
<protein>
    <recommendedName>
        <fullName evidence="6 7">Citrate synthase</fullName>
    </recommendedName>
</protein>
<evidence type="ECO:0000256" key="9">
    <source>
        <dbReference type="RuleBase" id="RU003406"/>
    </source>
</evidence>
<dbReference type="Proteomes" id="UP001597032">
    <property type="component" value="Unassembled WGS sequence"/>
</dbReference>
<comment type="catalytic activity">
    <reaction evidence="5 8">
        <text>oxaloacetate + acetyl-CoA + H2O = citrate + CoA + H(+)</text>
        <dbReference type="Rhea" id="RHEA:16845"/>
        <dbReference type="ChEBI" id="CHEBI:15377"/>
        <dbReference type="ChEBI" id="CHEBI:15378"/>
        <dbReference type="ChEBI" id="CHEBI:16452"/>
        <dbReference type="ChEBI" id="CHEBI:16947"/>
        <dbReference type="ChEBI" id="CHEBI:57287"/>
        <dbReference type="ChEBI" id="CHEBI:57288"/>
        <dbReference type="EC" id="2.3.3.16"/>
    </reaction>
</comment>
<evidence type="ECO:0000313" key="11">
    <source>
        <dbReference type="Proteomes" id="UP001597032"/>
    </source>
</evidence>
<evidence type="ECO:0000256" key="7">
    <source>
        <dbReference type="PIRNR" id="PIRNR001369"/>
    </source>
</evidence>
<dbReference type="Gene3D" id="1.10.580.10">
    <property type="entry name" value="Citrate Synthase, domain 1"/>
    <property type="match status" value="1"/>
</dbReference>
<accession>A0ABW2Z572</accession>
<evidence type="ECO:0000256" key="6">
    <source>
        <dbReference type="NCBIfam" id="TIGR01798"/>
    </source>
</evidence>
<organism evidence="10 11">
    <name type="scientific">Lutibacter aestuarii</name>
    <dbReference type="NCBI Taxonomy" id="861111"/>
    <lineage>
        <taxon>Bacteria</taxon>
        <taxon>Pseudomonadati</taxon>
        <taxon>Bacteroidota</taxon>
        <taxon>Flavobacteriia</taxon>
        <taxon>Flavobacteriales</taxon>
        <taxon>Flavobacteriaceae</taxon>
        <taxon>Lutibacter</taxon>
    </lineage>
</organism>
<keyword evidence="11" id="KW-1185">Reference proteome</keyword>
<dbReference type="GO" id="GO:0036440">
    <property type="term" value="F:citrate synthase activity"/>
    <property type="evidence" value="ECO:0007669"/>
    <property type="project" value="UniProtKB-EC"/>
</dbReference>
<evidence type="ECO:0000256" key="4">
    <source>
        <dbReference type="ARBA" id="ARBA00022679"/>
    </source>
</evidence>
<keyword evidence="3 8" id="KW-0816">Tricarboxylic acid cycle</keyword>
<dbReference type="PRINTS" id="PR00143">
    <property type="entry name" value="CITRTSNTHASE"/>
</dbReference>
<dbReference type="PROSITE" id="PS00480">
    <property type="entry name" value="CITRATE_SYNTHASE"/>
    <property type="match status" value="1"/>
</dbReference>
<dbReference type="NCBIfam" id="NF004126">
    <property type="entry name" value="PRK05614.1"/>
    <property type="match status" value="1"/>
</dbReference>
<sequence>MSKKAILEVDGKRYEFPVLIGTENEIAIDIKALRGVTNGITTLDPGFKNTSSCESAITFLDGEKGILRYRGYSIEELADKSDFLEVAYLLIFGELPTEEQKLKFHRDIQKTSLVDEDIKKILDGFPKSAHPMGVLSALTSALTAFNPKSVNVESEEDMYRAICKILGKFPVLVAWAYRKEEGLPLAYGDNSLGYVENFIKMMFELPNEEYKMNPVVVDALDKLLILHADHEQNCSTSTVRVVGSSHAGLFASISAGISALWGPLHGGANQAVIEMLEAIKEDGGDYQKYIAKAKDKNDPFRLMGFGHRVYKNFDPRANIIKVAAEEVLADLGIDDPVLDIARGLAKEALSDEYFKSRNLYPNVDFYSGIIYRALGIPVPMFTAMFALGRLPGWIAQWKEMRLRKEPISRPRQLYIGETLRPFKSFEER</sequence>
<dbReference type="CDD" id="cd06114">
    <property type="entry name" value="EcCS_like"/>
    <property type="match status" value="1"/>
</dbReference>
<dbReference type="RefSeq" id="WP_298264410.1">
    <property type="nucleotide sequence ID" value="NZ_JBHTIC010000005.1"/>
</dbReference>
<dbReference type="InterPro" id="IPR002020">
    <property type="entry name" value="Citrate_synthase"/>
</dbReference>
<dbReference type="InterPro" id="IPR024176">
    <property type="entry name" value="Citrate_synthase_bac-typ"/>
</dbReference>
<evidence type="ECO:0000256" key="8">
    <source>
        <dbReference type="RuleBase" id="RU003370"/>
    </source>
</evidence>
<evidence type="ECO:0000256" key="1">
    <source>
        <dbReference type="ARBA" id="ARBA00004751"/>
    </source>
</evidence>
<evidence type="ECO:0000256" key="3">
    <source>
        <dbReference type="ARBA" id="ARBA00022532"/>
    </source>
</evidence>
<proteinExistence type="inferred from homology"/>
<dbReference type="Gene3D" id="1.10.230.10">
    <property type="entry name" value="Cytochrome P450-Terp, domain 2"/>
    <property type="match status" value="1"/>
</dbReference>
<evidence type="ECO:0000313" key="10">
    <source>
        <dbReference type="EMBL" id="MFD0761073.1"/>
    </source>
</evidence>
<gene>
    <name evidence="10" type="ORF">ACFQZW_03175</name>
</gene>
<keyword evidence="4 7" id="KW-0808">Transferase</keyword>
<comment type="pathway">
    <text evidence="1 8">Carbohydrate metabolism; tricarboxylic acid cycle; isocitrate from oxaloacetate: step 1/2.</text>
</comment>
<evidence type="ECO:0000256" key="2">
    <source>
        <dbReference type="ARBA" id="ARBA00010566"/>
    </source>
</evidence>
<comment type="similarity">
    <text evidence="2 7 9">Belongs to the citrate synthase family.</text>
</comment>
<dbReference type="PIRSF" id="PIRSF001369">
    <property type="entry name" value="Citrate_synth"/>
    <property type="match status" value="1"/>
</dbReference>
<comment type="caution">
    <text evidence="10">The sequence shown here is derived from an EMBL/GenBank/DDBJ whole genome shotgun (WGS) entry which is preliminary data.</text>
</comment>
<dbReference type="PANTHER" id="PTHR42871:SF1">
    <property type="entry name" value="CITRATE SYNTHASE"/>
    <property type="match status" value="1"/>
</dbReference>
<reference evidence="11" key="1">
    <citation type="journal article" date="2019" name="Int. J. Syst. Evol. Microbiol.">
        <title>The Global Catalogue of Microorganisms (GCM) 10K type strain sequencing project: providing services to taxonomists for standard genome sequencing and annotation.</title>
        <authorList>
            <consortium name="The Broad Institute Genomics Platform"/>
            <consortium name="The Broad Institute Genome Sequencing Center for Infectious Disease"/>
            <person name="Wu L."/>
            <person name="Ma J."/>
        </authorList>
    </citation>
    <scope>NUCLEOTIDE SEQUENCE [LARGE SCALE GENOMIC DNA]</scope>
    <source>
        <strain evidence="11">CCUG 60022</strain>
    </source>
</reference>
<keyword evidence="10" id="KW-0012">Acyltransferase</keyword>
<dbReference type="EMBL" id="JBHTIC010000005">
    <property type="protein sequence ID" value="MFD0761073.1"/>
    <property type="molecule type" value="Genomic_DNA"/>
</dbReference>
<dbReference type="PANTHER" id="PTHR42871">
    <property type="entry name" value="CITRATE SYNTHASE"/>
    <property type="match status" value="1"/>
</dbReference>
<dbReference type="Gene3D" id="2.20.28.60">
    <property type="match status" value="1"/>
</dbReference>
<dbReference type="InterPro" id="IPR016142">
    <property type="entry name" value="Citrate_synth-like_lrg_a-sub"/>
</dbReference>
<dbReference type="Pfam" id="PF00285">
    <property type="entry name" value="Citrate_synt"/>
    <property type="match status" value="1"/>
</dbReference>
<dbReference type="InterPro" id="IPR016143">
    <property type="entry name" value="Citrate_synth-like_sm_a-sub"/>
</dbReference>
<dbReference type="InterPro" id="IPR036969">
    <property type="entry name" value="Citrate_synthase_sf"/>
</dbReference>
<evidence type="ECO:0000256" key="5">
    <source>
        <dbReference type="ARBA" id="ARBA00049288"/>
    </source>
</evidence>